<dbReference type="InterPro" id="IPR020103">
    <property type="entry name" value="PsdUridine_synth_cat_dom_sf"/>
</dbReference>
<evidence type="ECO:0000313" key="6">
    <source>
        <dbReference type="EMBL" id="MDE5412652.1"/>
    </source>
</evidence>
<dbReference type="PROSITE" id="PS01129">
    <property type="entry name" value="PSI_RLU"/>
    <property type="match status" value="1"/>
</dbReference>
<keyword evidence="7" id="KW-1185">Reference proteome</keyword>
<dbReference type="PROSITE" id="PS50889">
    <property type="entry name" value="S4"/>
    <property type="match status" value="1"/>
</dbReference>
<dbReference type="InterPro" id="IPR006225">
    <property type="entry name" value="PsdUridine_synth_RluC/D"/>
</dbReference>
<keyword evidence="4" id="KW-0413">Isomerase</keyword>
<dbReference type="InterPro" id="IPR006145">
    <property type="entry name" value="PsdUridine_synth_RsuA/RluA"/>
</dbReference>
<dbReference type="CDD" id="cd02869">
    <property type="entry name" value="PseudoU_synth_RluA_like"/>
    <property type="match status" value="1"/>
</dbReference>
<accession>A0ABT5VBD1</accession>
<feature type="domain" description="Pseudouridine synthase RsuA/RluA-like" evidence="5">
    <location>
        <begin position="91"/>
        <end position="241"/>
    </location>
</feature>
<gene>
    <name evidence="6" type="ORF">N7Z68_04585</name>
</gene>
<evidence type="ECO:0000256" key="2">
    <source>
        <dbReference type="ARBA" id="ARBA00010876"/>
    </source>
</evidence>
<dbReference type="Pfam" id="PF00849">
    <property type="entry name" value="PseudoU_synth_2"/>
    <property type="match status" value="1"/>
</dbReference>
<protein>
    <recommendedName>
        <fullName evidence="4">Pseudouridine synthase</fullName>
        <ecNumber evidence="4">5.4.99.-</ecNumber>
    </recommendedName>
</protein>
<dbReference type="PANTHER" id="PTHR21600">
    <property type="entry name" value="MITOCHONDRIAL RNA PSEUDOURIDINE SYNTHASE"/>
    <property type="match status" value="1"/>
</dbReference>
<organism evidence="6 7">
    <name type="scientific">Alkalihalobacterium chitinilyticum</name>
    <dbReference type="NCBI Taxonomy" id="2980103"/>
    <lineage>
        <taxon>Bacteria</taxon>
        <taxon>Bacillati</taxon>
        <taxon>Bacillota</taxon>
        <taxon>Bacilli</taxon>
        <taxon>Bacillales</taxon>
        <taxon>Bacillaceae</taxon>
        <taxon>Alkalihalobacterium</taxon>
    </lineage>
</organism>
<comment type="similarity">
    <text evidence="2 4">Belongs to the pseudouridine synthase RluA family.</text>
</comment>
<dbReference type="SUPFAM" id="SSF55120">
    <property type="entry name" value="Pseudouridine synthase"/>
    <property type="match status" value="1"/>
</dbReference>
<evidence type="ECO:0000256" key="3">
    <source>
        <dbReference type="PROSITE-ProRule" id="PRU00182"/>
    </source>
</evidence>
<sequence length="296" mass="33265">MTGLQLQWLVGDDWDGKLLREFLKEEKKLSKRALADIKFAGGSIFVNGEFATVRKTLQMNDEVEIIFPAEVRSGSIVPEKIGLDILYEDAHLLVVNKPAGMPTIPSRDHVSGTLANAVLYYYDQHGISSTFHAVNRLDKDTSGIVVIAKHRFAHDLMAKEQQNGGIHREYIAITHGIITTQKGTINAPIGRKTDSIIEREVRSDGQKAITHFRVLSRTAEETVVRVKLETGRTHQIRVHFSNLGHPLIGDDLYGGERTKIERQALHSFYCSFLHPLTLEKVSLEAPLPPDMKNWIE</sequence>
<dbReference type="InterPro" id="IPR006224">
    <property type="entry name" value="PsdUridine_synth_RluA-like_CS"/>
</dbReference>
<evidence type="ECO:0000256" key="4">
    <source>
        <dbReference type="RuleBase" id="RU362028"/>
    </source>
</evidence>
<name>A0ABT5VBD1_9BACI</name>
<reference evidence="6" key="1">
    <citation type="submission" date="2024-05" db="EMBL/GenBank/DDBJ databases">
        <title>Alkalihalobacillus sp. strain MEB203 novel alkaliphilic bacterium from Lonar Lake, India.</title>
        <authorList>
            <person name="Joshi A."/>
            <person name="Thite S."/>
            <person name="Mengade P."/>
        </authorList>
    </citation>
    <scope>NUCLEOTIDE SEQUENCE</scope>
    <source>
        <strain evidence="6">MEB 203</strain>
    </source>
</reference>
<dbReference type="PANTHER" id="PTHR21600:SF35">
    <property type="entry name" value="PSEUDOURIDINE SYNTHASE"/>
    <property type="match status" value="1"/>
</dbReference>
<evidence type="ECO:0000259" key="5">
    <source>
        <dbReference type="Pfam" id="PF00849"/>
    </source>
</evidence>
<dbReference type="Proteomes" id="UP001148125">
    <property type="component" value="Unassembled WGS sequence"/>
</dbReference>
<comment type="catalytic activity">
    <reaction evidence="1 4">
        <text>a uridine in RNA = a pseudouridine in RNA</text>
        <dbReference type="Rhea" id="RHEA:48348"/>
        <dbReference type="Rhea" id="RHEA-COMP:12068"/>
        <dbReference type="Rhea" id="RHEA-COMP:12069"/>
        <dbReference type="ChEBI" id="CHEBI:65314"/>
        <dbReference type="ChEBI" id="CHEBI:65315"/>
    </reaction>
</comment>
<dbReference type="RefSeq" id="WP_275117281.1">
    <property type="nucleotide sequence ID" value="NZ_JAOTPO010000002.1"/>
</dbReference>
<keyword evidence="3" id="KW-0694">RNA-binding</keyword>
<comment type="caution">
    <text evidence="6">The sequence shown here is derived from an EMBL/GenBank/DDBJ whole genome shotgun (WGS) entry which is preliminary data.</text>
</comment>
<evidence type="ECO:0000313" key="7">
    <source>
        <dbReference type="Proteomes" id="UP001148125"/>
    </source>
</evidence>
<evidence type="ECO:0000256" key="1">
    <source>
        <dbReference type="ARBA" id="ARBA00000073"/>
    </source>
</evidence>
<dbReference type="EC" id="5.4.99.-" evidence="4"/>
<proteinExistence type="inferred from homology"/>
<dbReference type="InterPro" id="IPR050188">
    <property type="entry name" value="RluA_PseudoU_synthase"/>
</dbReference>
<dbReference type="NCBIfam" id="TIGR00005">
    <property type="entry name" value="rluA_subfam"/>
    <property type="match status" value="1"/>
</dbReference>
<comment type="function">
    <text evidence="4">Responsible for synthesis of pseudouridine from uracil.</text>
</comment>
<dbReference type="Gene3D" id="3.30.2350.10">
    <property type="entry name" value="Pseudouridine synthase"/>
    <property type="match status" value="1"/>
</dbReference>
<dbReference type="EMBL" id="JAOTPO010000002">
    <property type="protein sequence ID" value="MDE5412652.1"/>
    <property type="molecule type" value="Genomic_DNA"/>
</dbReference>